<organism evidence="1 2">
    <name type="scientific">Bacillus spizizenii</name>
    <name type="common">Bacillus subtilis subsp. spizizenii</name>
    <dbReference type="NCBI Taxonomy" id="96241"/>
    <lineage>
        <taxon>Bacteria</taxon>
        <taxon>Bacillati</taxon>
        <taxon>Bacillota</taxon>
        <taxon>Bacilli</taxon>
        <taxon>Bacillales</taxon>
        <taxon>Bacillaceae</taxon>
        <taxon>Bacillus</taxon>
    </lineage>
</organism>
<comment type="caution">
    <text evidence="1">The sequence shown here is derived from an EMBL/GenBank/DDBJ whole genome shotgun (WGS) entry which is preliminary data.</text>
</comment>
<evidence type="ECO:0000313" key="2">
    <source>
        <dbReference type="Proteomes" id="UP001070352"/>
    </source>
</evidence>
<sequence>MNPFSFRSEQREYEQAYYGGYCNKVRSLVLNPIPFHLFQDILKESSDLTKTKKEKMRFLIKATESQ</sequence>
<reference evidence="1" key="1">
    <citation type="submission" date="2022-02" db="EMBL/GenBank/DDBJ databases">
        <title>Crop Bioprotection Bacillus Genome Sequencing.</title>
        <authorList>
            <person name="Dunlap C."/>
        </authorList>
    </citation>
    <scope>NUCLEOTIDE SEQUENCE</scope>
    <source>
        <strain evidence="1">M18B4</strain>
    </source>
</reference>
<dbReference type="AlphaFoldDB" id="A0A9Q4DWM9"/>
<accession>A0A9Q4DWM9</accession>
<gene>
    <name evidence="1" type="ORF">MOC45_22080</name>
</gene>
<protein>
    <submittedName>
        <fullName evidence="1">Uncharacterized protein</fullName>
    </submittedName>
</protein>
<dbReference type="EMBL" id="JALANJ010000069">
    <property type="protein sequence ID" value="MCY8123222.1"/>
    <property type="molecule type" value="Genomic_DNA"/>
</dbReference>
<proteinExistence type="predicted"/>
<dbReference type="Proteomes" id="UP001070352">
    <property type="component" value="Unassembled WGS sequence"/>
</dbReference>
<name>A0A9Q4DWM9_BACSC</name>
<evidence type="ECO:0000313" key="1">
    <source>
        <dbReference type="EMBL" id="MCY8123222.1"/>
    </source>
</evidence>